<dbReference type="GeneID" id="25473602"/>
<name>U6MJ38_9EIME</name>
<gene>
    <name evidence="2" type="ORF">ENH_00034380</name>
</gene>
<dbReference type="EMBL" id="HG722695">
    <property type="protein sequence ID" value="CDJ63073.1"/>
    <property type="molecule type" value="Genomic_DNA"/>
</dbReference>
<dbReference type="AlphaFoldDB" id="U6MJ38"/>
<dbReference type="Proteomes" id="UP000030754">
    <property type="component" value="Unassembled WGS sequence"/>
</dbReference>
<dbReference type="OrthoDB" id="348998at2759"/>
<organism evidence="2 3">
    <name type="scientific">Eimeria necatrix</name>
    <dbReference type="NCBI Taxonomy" id="51315"/>
    <lineage>
        <taxon>Eukaryota</taxon>
        <taxon>Sar</taxon>
        <taxon>Alveolata</taxon>
        <taxon>Apicomplexa</taxon>
        <taxon>Conoidasida</taxon>
        <taxon>Coccidia</taxon>
        <taxon>Eucoccidiorida</taxon>
        <taxon>Eimeriorina</taxon>
        <taxon>Eimeriidae</taxon>
        <taxon>Eimeria</taxon>
    </lineage>
</organism>
<evidence type="ECO:0000313" key="3">
    <source>
        <dbReference type="Proteomes" id="UP000030754"/>
    </source>
</evidence>
<reference evidence="2" key="2">
    <citation type="submission" date="2013-10" db="EMBL/GenBank/DDBJ databases">
        <authorList>
            <person name="Aslett M."/>
        </authorList>
    </citation>
    <scope>NUCLEOTIDE SEQUENCE [LARGE SCALE GENOMIC DNA]</scope>
    <source>
        <strain evidence="2">Houghton</strain>
    </source>
</reference>
<reference evidence="2" key="1">
    <citation type="submission" date="2013-10" db="EMBL/GenBank/DDBJ databases">
        <title>Genomic analysis of the causative agents of coccidiosis in chickens.</title>
        <authorList>
            <person name="Reid A.J."/>
            <person name="Blake D."/>
            <person name="Billington K."/>
            <person name="Browne H."/>
            <person name="Dunn M."/>
            <person name="Hung S."/>
            <person name="Kawahara F."/>
            <person name="Miranda-Saavedra D."/>
            <person name="Mourier T."/>
            <person name="Nagra H."/>
            <person name="Otto T.D."/>
            <person name="Rawlings N."/>
            <person name="Sanchez A."/>
            <person name="Sanders M."/>
            <person name="Subramaniam C."/>
            <person name="Tay Y."/>
            <person name="Dear P."/>
            <person name="Doerig C."/>
            <person name="Gruber A."/>
            <person name="Parkinson J."/>
            <person name="Shirley M."/>
            <person name="Wan K.L."/>
            <person name="Berriman M."/>
            <person name="Tomley F."/>
            <person name="Pain A."/>
        </authorList>
    </citation>
    <scope>NUCLEOTIDE SEQUENCE [LARGE SCALE GENOMIC DNA]</scope>
    <source>
        <strain evidence="2">Houghton</strain>
    </source>
</reference>
<dbReference type="RefSeq" id="XP_013440435.1">
    <property type="nucleotide sequence ID" value="XM_013584981.1"/>
</dbReference>
<feature type="region of interest" description="Disordered" evidence="1">
    <location>
        <begin position="1"/>
        <end position="69"/>
    </location>
</feature>
<evidence type="ECO:0000313" key="2">
    <source>
        <dbReference type="EMBL" id="CDJ63073.1"/>
    </source>
</evidence>
<feature type="compositionally biased region" description="Basic and acidic residues" evidence="1">
    <location>
        <begin position="40"/>
        <end position="58"/>
    </location>
</feature>
<accession>U6MJ38</accession>
<feature type="region of interest" description="Disordered" evidence="1">
    <location>
        <begin position="95"/>
        <end position="162"/>
    </location>
</feature>
<dbReference type="VEuPathDB" id="ToxoDB:ENH_00034380"/>
<proteinExistence type="predicted"/>
<keyword evidence="3" id="KW-1185">Reference proteome</keyword>
<sequence>MDQPQGSLRGAQAGSSSDEGTSRVEKPVQAGSEQLSENGNPREEQVHEEAPEPPRLPDEPCFARPKPHGFGVKQLITSFGAAISALGLMVQGLGSAGGKGLSQPSAPILPSAPSPLDQQHAGVEPVPGLTEQEAQGKPHLLEPVPDPADPDDISEDPMMPGM</sequence>
<feature type="compositionally biased region" description="Low complexity" evidence="1">
    <location>
        <begin position="101"/>
        <end position="116"/>
    </location>
</feature>
<protein>
    <submittedName>
        <fullName evidence="2">Uncharacterized protein</fullName>
    </submittedName>
</protein>
<evidence type="ECO:0000256" key="1">
    <source>
        <dbReference type="SAM" id="MobiDB-lite"/>
    </source>
</evidence>